<gene>
    <name evidence="3" type="ORF">A3C86_03985</name>
</gene>
<protein>
    <recommendedName>
        <fullName evidence="2">DUF8173 domain-containing protein</fullName>
    </recommendedName>
</protein>
<accession>A0A1F6DBB7</accession>
<keyword evidence="1" id="KW-0812">Transmembrane</keyword>
<dbReference type="AlphaFoldDB" id="A0A1F6DBB7"/>
<feature type="domain" description="DUF8173" evidence="2">
    <location>
        <begin position="199"/>
        <end position="356"/>
    </location>
</feature>
<reference evidence="3 4" key="1">
    <citation type="journal article" date="2016" name="Nat. Commun.">
        <title>Thousands of microbial genomes shed light on interconnected biogeochemical processes in an aquifer system.</title>
        <authorList>
            <person name="Anantharaman K."/>
            <person name="Brown C.T."/>
            <person name="Hug L.A."/>
            <person name="Sharon I."/>
            <person name="Castelle C.J."/>
            <person name="Probst A.J."/>
            <person name="Thomas B.C."/>
            <person name="Singh A."/>
            <person name="Wilkins M.J."/>
            <person name="Karaoz U."/>
            <person name="Brodie E.L."/>
            <person name="Williams K.H."/>
            <person name="Hubbard S.S."/>
            <person name="Banfield J.F."/>
        </authorList>
    </citation>
    <scope>NUCLEOTIDE SEQUENCE [LARGE SCALE GENOMIC DNA]</scope>
</reference>
<keyword evidence="1" id="KW-1133">Transmembrane helix</keyword>
<sequence length="358" mass="36848">MLAVPAMSMAAEFRAGDQPSVRADEKILNDLYISGSSITSAGNISGDILAAGGTIVVSGNVGADVIAGGGNVTILSAIADDVRVGAGNILIQGKVGGDAILGGGEVLIGGPGVGGDVIVGGGIIRVDAPVKGSVRIGGGQVYINAPIKGNVQIDADEVTLGSATVISGNLTYKAKKEAVMEEGAVVMGKVEFTERSKRGISTAALGAIFSVLVLGKFLTLFIGALLIGLVFRRLSTDIVARTVERPLLELGRGLAVFVALPLLSILLLASFVGAPLGILGFIGFAALLLFAWIITPIIVGSIAYKYLSKRELEVSWKTILFGTFIYQILGIVPVVGNLAQFLLILLTIGVMSAFKWDE</sequence>
<name>A0A1F6DBB7_9BACT</name>
<keyword evidence="1" id="KW-0472">Membrane</keyword>
<evidence type="ECO:0000313" key="3">
    <source>
        <dbReference type="EMBL" id="OGG58706.1"/>
    </source>
</evidence>
<comment type="caution">
    <text evidence="3">The sequence shown here is derived from an EMBL/GenBank/DDBJ whole genome shotgun (WGS) entry which is preliminary data.</text>
</comment>
<organism evidence="3 4">
    <name type="scientific">Candidatus Kaiserbacteria bacterium RIFCSPHIGHO2_02_FULL_49_16</name>
    <dbReference type="NCBI Taxonomy" id="1798490"/>
    <lineage>
        <taxon>Bacteria</taxon>
        <taxon>Candidatus Kaiseribacteriota</taxon>
    </lineage>
</organism>
<dbReference type="Pfam" id="PF26514">
    <property type="entry name" value="DUF8173"/>
    <property type="match status" value="1"/>
</dbReference>
<feature type="non-terminal residue" evidence="3">
    <location>
        <position position="358"/>
    </location>
</feature>
<feature type="transmembrane region" description="Helical" evidence="1">
    <location>
        <begin position="203"/>
        <end position="231"/>
    </location>
</feature>
<evidence type="ECO:0000259" key="2">
    <source>
        <dbReference type="Pfam" id="PF26514"/>
    </source>
</evidence>
<dbReference type="EMBL" id="MFLD01000037">
    <property type="protein sequence ID" value="OGG58706.1"/>
    <property type="molecule type" value="Genomic_DNA"/>
</dbReference>
<proteinExistence type="predicted"/>
<dbReference type="InterPro" id="IPR058486">
    <property type="entry name" value="DUF8173"/>
</dbReference>
<evidence type="ECO:0000256" key="1">
    <source>
        <dbReference type="SAM" id="Phobius"/>
    </source>
</evidence>
<feature type="transmembrane region" description="Helical" evidence="1">
    <location>
        <begin position="278"/>
        <end position="302"/>
    </location>
</feature>
<dbReference type="Proteomes" id="UP000178042">
    <property type="component" value="Unassembled WGS sequence"/>
</dbReference>
<feature type="transmembrane region" description="Helical" evidence="1">
    <location>
        <begin position="252"/>
        <end position="272"/>
    </location>
</feature>
<evidence type="ECO:0000313" key="4">
    <source>
        <dbReference type="Proteomes" id="UP000178042"/>
    </source>
</evidence>